<dbReference type="PROSITE" id="PS50172">
    <property type="entry name" value="BRCT"/>
    <property type="match status" value="1"/>
</dbReference>
<protein>
    <recommendedName>
        <fullName evidence="6">RNA polymerase II subunit A C-terminal domain phosphatase</fullName>
        <ecNumber evidence="6">3.1.3.16</ecNumber>
    </recommendedName>
</protein>
<evidence type="ECO:0000256" key="3">
    <source>
        <dbReference type="ARBA" id="ARBA00023242"/>
    </source>
</evidence>
<evidence type="ECO:0000313" key="11">
    <source>
        <dbReference type="Proteomes" id="UP000268162"/>
    </source>
</evidence>
<dbReference type="SMART" id="SM00292">
    <property type="entry name" value="BRCT"/>
    <property type="match status" value="1"/>
</dbReference>
<evidence type="ECO:0000256" key="7">
    <source>
        <dbReference type="SAM" id="MobiDB-lite"/>
    </source>
</evidence>
<evidence type="ECO:0000256" key="5">
    <source>
        <dbReference type="ARBA" id="ARBA00048336"/>
    </source>
</evidence>
<comment type="subcellular location">
    <subcellularLocation>
        <location evidence="1 6">Nucleus</location>
    </subcellularLocation>
</comment>
<dbReference type="EMBL" id="ML002296">
    <property type="protein sequence ID" value="RKP39127.1"/>
    <property type="molecule type" value="Genomic_DNA"/>
</dbReference>
<dbReference type="SMART" id="SM00577">
    <property type="entry name" value="CPDc"/>
    <property type="match status" value="1"/>
</dbReference>
<dbReference type="Gene3D" id="3.40.50.1000">
    <property type="entry name" value="HAD superfamily/HAD-like"/>
    <property type="match status" value="1"/>
</dbReference>
<dbReference type="CDD" id="cd17729">
    <property type="entry name" value="BRCT_CTDP1"/>
    <property type="match status" value="1"/>
</dbReference>
<dbReference type="InterPro" id="IPR011947">
    <property type="entry name" value="FCP1_euk"/>
</dbReference>
<dbReference type="Proteomes" id="UP000268162">
    <property type="component" value="Unassembled WGS sequence"/>
</dbReference>
<dbReference type="STRING" id="215637.A0A4P9ZZI9"/>
<dbReference type="Pfam" id="PF03031">
    <property type="entry name" value="NIF"/>
    <property type="match status" value="1"/>
</dbReference>
<evidence type="ECO:0000256" key="1">
    <source>
        <dbReference type="ARBA" id="ARBA00004123"/>
    </source>
</evidence>
<dbReference type="CDD" id="cd07521">
    <property type="entry name" value="HAD_FCP1-like"/>
    <property type="match status" value="1"/>
</dbReference>
<name>A0A4P9ZZI9_9FUNG</name>
<dbReference type="SUPFAM" id="SSF56784">
    <property type="entry name" value="HAD-like"/>
    <property type="match status" value="1"/>
</dbReference>
<feature type="compositionally biased region" description="Pro residues" evidence="7">
    <location>
        <begin position="198"/>
        <end position="207"/>
    </location>
</feature>
<keyword evidence="3 6" id="KW-0539">Nucleus</keyword>
<evidence type="ECO:0000256" key="2">
    <source>
        <dbReference type="ARBA" id="ARBA00022801"/>
    </source>
</evidence>
<evidence type="ECO:0000259" key="8">
    <source>
        <dbReference type="PROSITE" id="PS50172"/>
    </source>
</evidence>
<feature type="domain" description="BRCT" evidence="8">
    <location>
        <begin position="273"/>
        <end position="371"/>
    </location>
</feature>
<accession>A0A4P9ZZI9</accession>
<sequence length="371" mass="42067">MTGLTVSRDEAQRLEQETAERLLEGRKLSLIVDLDQTIIHANATRDPMDAWLAECSPELRADVGCFQLPESPLLYYIKLRPGLRDFLTRVSALYELHIYTMGTRAYAEKVAELIDPDHQIFKERILSRDESGSVTHKNIQRLFPCDSSMVVAIDDRADVWQNSPHLIKVKPYSFFTGIGDINSGFLPKQNLPTTEVTPTPPPPPPPKLVTAQSTPPIAPSVVFKHPFEDHDRELDRIYRLLSQAHAMFYNRVDDQQQGAGGKKPDVAEFLSSLKRRVLRDVHIVFSSVIRLDVDPRRSDIWQWARSFGARCSESLPRSGTSNAPRVTHLVAGKPDTAKVKEARRLGGVEIVKFEWLIDSLHSWKRLDEAPY</sequence>
<feature type="domain" description="FCP1 homology" evidence="9">
    <location>
        <begin position="23"/>
        <end position="197"/>
    </location>
</feature>
<dbReference type="PANTHER" id="PTHR23081">
    <property type="entry name" value="RNA POLYMERASE II CTD PHOSPHATASE"/>
    <property type="match status" value="1"/>
</dbReference>
<dbReference type="InterPro" id="IPR036420">
    <property type="entry name" value="BRCT_dom_sf"/>
</dbReference>
<dbReference type="Gene3D" id="1.10.287.10">
    <property type="entry name" value="S15/NS1, RNA-binding"/>
    <property type="match status" value="1"/>
</dbReference>
<dbReference type="InterPro" id="IPR001357">
    <property type="entry name" value="BRCT_dom"/>
</dbReference>
<feature type="region of interest" description="Disordered" evidence="7">
    <location>
        <begin position="193"/>
        <end position="212"/>
    </location>
</feature>
<dbReference type="GO" id="GO:0008420">
    <property type="term" value="F:RNA polymerase II CTD heptapeptide repeat phosphatase activity"/>
    <property type="evidence" value="ECO:0007669"/>
    <property type="project" value="UniProtKB-UniRule"/>
</dbReference>
<dbReference type="PROSITE" id="PS50969">
    <property type="entry name" value="FCP1"/>
    <property type="match status" value="1"/>
</dbReference>
<dbReference type="GO" id="GO:0005634">
    <property type="term" value="C:nucleus"/>
    <property type="evidence" value="ECO:0007669"/>
    <property type="project" value="UniProtKB-SubCell"/>
</dbReference>
<dbReference type="SUPFAM" id="SSF52113">
    <property type="entry name" value="BRCT domain"/>
    <property type="match status" value="1"/>
</dbReference>
<dbReference type="AlphaFoldDB" id="A0A4P9ZZI9"/>
<dbReference type="EC" id="3.1.3.16" evidence="6"/>
<dbReference type="Gene3D" id="3.40.50.10190">
    <property type="entry name" value="BRCT domain"/>
    <property type="match status" value="1"/>
</dbReference>
<dbReference type="InterPro" id="IPR023214">
    <property type="entry name" value="HAD_sf"/>
</dbReference>
<keyword evidence="2 6" id="KW-0378">Hydrolase</keyword>
<feature type="non-terminal residue" evidence="10">
    <location>
        <position position="371"/>
    </location>
</feature>
<evidence type="ECO:0000256" key="4">
    <source>
        <dbReference type="ARBA" id="ARBA00047761"/>
    </source>
</evidence>
<dbReference type="NCBIfam" id="TIGR02250">
    <property type="entry name" value="FCP1_euk"/>
    <property type="match status" value="1"/>
</dbReference>
<dbReference type="InterPro" id="IPR036412">
    <property type="entry name" value="HAD-like_sf"/>
</dbReference>
<organism evidence="10 11">
    <name type="scientific">Dimargaris cristalligena</name>
    <dbReference type="NCBI Taxonomy" id="215637"/>
    <lineage>
        <taxon>Eukaryota</taxon>
        <taxon>Fungi</taxon>
        <taxon>Fungi incertae sedis</taxon>
        <taxon>Zoopagomycota</taxon>
        <taxon>Kickxellomycotina</taxon>
        <taxon>Dimargaritomycetes</taxon>
        <taxon>Dimargaritales</taxon>
        <taxon>Dimargaritaceae</taxon>
        <taxon>Dimargaris</taxon>
    </lineage>
</organism>
<comment type="catalytic activity">
    <reaction evidence="5 6">
        <text>O-phospho-L-threonyl-[protein] + H2O = L-threonyl-[protein] + phosphate</text>
        <dbReference type="Rhea" id="RHEA:47004"/>
        <dbReference type="Rhea" id="RHEA-COMP:11060"/>
        <dbReference type="Rhea" id="RHEA-COMP:11605"/>
        <dbReference type="ChEBI" id="CHEBI:15377"/>
        <dbReference type="ChEBI" id="CHEBI:30013"/>
        <dbReference type="ChEBI" id="CHEBI:43474"/>
        <dbReference type="ChEBI" id="CHEBI:61977"/>
        <dbReference type="EC" id="3.1.3.16"/>
    </reaction>
</comment>
<dbReference type="PANTHER" id="PTHR23081:SF36">
    <property type="entry name" value="RNA POLYMERASE II SUBUNIT A C-TERMINAL DOMAIN PHOSPHATASE"/>
    <property type="match status" value="1"/>
</dbReference>
<keyword evidence="11" id="KW-1185">Reference proteome</keyword>
<proteinExistence type="predicted"/>
<comment type="catalytic activity">
    <reaction evidence="4 6">
        <text>O-phospho-L-seryl-[protein] + H2O = L-seryl-[protein] + phosphate</text>
        <dbReference type="Rhea" id="RHEA:20629"/>
        <dbReference type="Rhea" id="RHEA-COMP:9863"/>
        <dbReference type="Rhea" id="RHEA-COMP:11604"/>
        <dbReference type="ChEBI" id="CHEBI:15377"/>
        <dbReference type="ChEBI" id="CHEBI:29999"/>
        <dbReference type="ChEBI" id="CHEBI:43474"/>
        <dbReference type="ChEBI" id="CHEBI:83421"/>
        <dbReference type="EC" id="3.1.3.16"/>
    </reaction>
</comment>
<comment type="function">
    <text evidence="6">This promotes the activity of RNA polymerase II.</text>
</comment>
<dbReference type="Pfam" id="PF00533">
    <property type="entry name" value="BRCT"/>
    <property type="match status" value="1"/>
</dbReference>
<evidence type="ECO:0000259" key="9">
    <source>
        <dbReference type="PROSITE" id="PS50969"/>
    </source>
</evidence>
<dbReference type="InterPro" id="IPR004274">
    <property type="entry name" value="FCP1_dom"/>
</dbReference>
<evidence type="ECO:0000256" key="6">
    <source>
        <dbReference type="RuleBase" id="RU366066"/>
    </source>
</evidence>
<evidence type="ECO:0000313" key="10">
    <source>
        <dbReference type="EMBL" id="RKP39127.1"/>
    </source>
</evidence>
<dbReference type="InterPro" id="IPR039189">
    <property type="entry name" value="Fcp1"/>
</dbReference>
<reference evidence="11" key="1">
    <citation type="journal article" date="2018" name="Nat. Microbiol.">
        <title>Leveraging single-cell genomics to expand the fungal tree of life.</title>
        <authorList>
            <person name="Ahrendt S.R."/>
            <person name="Quandt C.A."/>
            <person name="Ciobanu D."/>
            <person name="Clum A."/>
            <person name="Salamov A."/>
            <person name="Andreopoulos B."/>
            <person name="Cheng J.F."/>
            <person name="Woyke T."/>
            <person name="Pelin A."/>
            <person name="Henrissat B."/>
            <person name="Reynolds N.K."/>
            <person name="Benny G.L."/>
            <person name="Smith M.E."/>
            <person name="James T.Y."/>
            <person name="Grigoriev I.V."/>
        </authorList>
    </citation>
    <scope>NUCLEOTIDE SEQUENCE [LARGE SCALE GENOMIC DNA]</scope>
    <source>
        <strain evidence="11">RSA 468</strain>
    </source>
</reference>
<gene>
    <name evidence="10" type="ORF">BJ085DRAFT_21785</name>
</gene>